<dbReference type="AlphaFoldDB" id="A0AA88UE57"/>
<dbReference type="SUPFAM" id="SSF74788">
    <property type="entry name" value="Cullin repeat-like"/>
    <property type="match status" value="1"/>
</dbReference>
<dbReference type="PANTHER" id="PTHR12542:SF7">
    <property type="entry name" value="EXOCYST SUBUNIT EXO70 FAMILY PROTEIN"/>
    <property type="match status" value="1"/>
</dbReference>
<keyword evidence="3" id="KW-0653">Protein transport</keyword>
<dbReference type="InterPro" id="IPR004140">
    <property type="entry name" value="Exo70"/>
</dbReference>
<evidence type="ECO:0000256" key="3">
    <source>
        <dbReference type="RuleBase" id="RU365026"/>
    </source>
</evidence>
<keyword evidence="3" id="KW-0268">Exocytosis</keyword>
<dbReference type="GO" id="GO:0005546">
    <property type="term" value="F:phosphatidylinositol-4,5-bisphosphate binding"/>
    <property type="evidence" value="ECO:0007669"/>
    <property type="project" value="InterPro"/>
</dbReference>
<evidence type="ECO:0000313" key="6">
    <source>
        <dbReference type="Proteomes" id="UP001187471"/>
    </source>
</evidence>
<evidence type="ECO:0000259" key="4">
    <source>
        <dbReference type="Pfam" id="PF03081"/>
    </source>
</evidence>
<dbReference type="Pfam" id="PF03081">
    <property type="entry name" value="Exo70_C"/>
    <property type="match status" value="1"/>
</dbReference>
<dbReference type="GO" id="GO:0006887">
    <property type="term" value="P:exocytosis"/>
    <property type="evidence" value="ECO:0007669"/>
    <property type="project" value="UniProtKB-KW"/>
</dbReference>
<dbReference type="InterPro" id="IPR016159">
    <property type="entry name" value="Cullin_repeat-like_dom_sf"/>
</dbReference>
<dbReference type="PANTHER" id="PTHR12542">
    <property type="entry name" value="EXOCYST COMPLEX PROTEIN EXO70"/>
    <property type="match status" value="1"/>
</dbReference>
<dbReference type="GO" id="GO:0000145">
    <property type="term" value="C:exocyst"/>
    <property type="evidence" value="ECO:0007669"/>
    <property type="project" value="InterPro"/>
</dbReference>
<evidence type="ECO:0000256" key="1">
    <source>
        <dbReference type="ARBA" id="ARBA00006756"/>
    </source>
</evidence>
<keyword evidence="2 3" id="KW-0813">Transport</keyword>
<protein>
    <recommendedName>
        <fullName evidence="3">Exocyst subunit Exo70 family protein</fullName>
    </recommendedName>
</protein>
<accession>A0AA88UE57</accession>
<comment type="similarity">
    <text evidence="1 3">Belongs to the EXO70 family.</text>
</comment>
<proteinExistence type="inferred from homology"/>
<dbReference type="Proteomes" id="UP001187471">
    <property type="component" value="Unassembled WGS sequence"/>
</dbReference>
<evidence type="ECO:0000256" key="2">
    <source>
        <dbReference type="ARBA" id="ARBA00022448"/>
    </source>
</evidence>
<comment type="caution">
    <text evidence="5">The sequence shown here is derived from an EMBL/GenBank/DDBJ whole genome shotgun (WGS) entry which is preliminary data.</text>
</comment>
<organism evidence="5 6">
    <name type="scientific">Escallonia rubra</name>
    <dbReference type="NCBI Taxonomy" id="112253"/>
    <lineage>
        <taxon>Eukaryota</taxon>
        <taxon>Viridiplantae</taxon>
        <taxon>Streptophyta</taxon>
        <taxon>Embryophyta</taxon>
        <taxon>Tracheophyta</taxon>
        <taxon>Spermatophyta</taxon>
        <taxon>Magnoliopsida</taxon>
        <taxon>eudicotyledons</taxon>
        <taxon>Gunneridae</taxon>
        <taxon>Pentapetalae</taxon>
        <taxon>asterids</taxon>
        <taxon>campanulids</taxon>
        <taxon>Escalloniales</taxon>
        <taxon>Escalloniaceae</taxon>
        <taxon>Escallonia</taxon>
    </lineage>
</organism>
<sequence length="620" mass="70592">MVLTNQPNETAVAVKSGSGKSRSVRIPVQTLWDSTVAAGEGISRFLLAVDDVRRWMDSTAGDAASDDRSEADNAMSRAMAQLKHEFENILTRDTAPRYSTCSSSLTDSSSYELHDEDYTDYDLPSSEMISDLRSIAVRMNSGGYLQECIKVYSSARKALVNRHFDGLGLERLCTRDVRRMEWQLLDAKIKEWIRAVKVCVRIIFTNEWRLCKQVFEGLGKPGTDGACFKMAAKDAATRLFSFADAIINIRPSPERLFRILDIHRALSDLLPDLVVLFPTIRVHVAQVIIPRLSEVVREVLQKYEEGLLGELSPDPGPGGGIHTLTIYVMNYVVGISNYEQTLSRLIVVKPKTDWKVLPAELIEMEERTPLELHLIWILEKLRFKLDIKSKRLKDDLLADFFMMNNIHYVVGEILTCPRLRSMIADDFLTRLIRRVQQAATSYHTGTLVKVLSCLELEGLNVKGVSRNTLRKRIKTFNSIFEEVHKTQVKWSVPDFQLREDLRLSITQKVISAYRSFTEQHSNVFGRFSWAYLKYTPEDLEAACLQFFEGDVPGGKPCEIAVIETLFLIRVCSFDIVRVARIRALRTWKSSPWKCYFVPLTISQRSTSLTSESMDQSTVPH</sequence>
<reference evidence="5" key="1">
    <citation type="submission" date="2022-12" db="EMBL/GenBank/DDBJ databases">
        <title>Draft genome assemblies for two species of Escallonia (Escalloniales).</title>
        <authorList>
            <person name="Chanderbali A."/>
            <person name="Dervinis C."/>
            <person name="Anghel I."/>
            <person name="Soltis D."/>
            <person name="Soltis P."/>
            <person name="Zapata F."/>
        </authorList>
    </citation>
    <scope>NUCLEOTIDE SEQUENCE</scope>
    <source>
        <strain evidence="5">UCBG92.1500</strain>
        <tissue evidence="5">Leaf</tissue>
    </source>
</reference>
<comment type="function">
    <text evidence="3">Component of the exocyst complex.</text>
</comment>
<evidence type="ECO:0000313" key="5">
    <source>
        <dbReference type="EMBL" id="KAK2979513.1"/>
    </source>
</evidence>
<feature type="domain" description="Exocyst complex subunit Exo70 C-terminal" evidence="4">
    <location>
        <begin position="190"/>
        <end position="542"/>
    </location>
</feature>
<dbReference type="Gene3D" id="1.20.1280.170">
    <property type="entry name" value="Exocyst complex component Exo70"/>
    <property type="match status" value="1"/>
</dbReference>
<dbReference type="Pfam" id="PF20669">
    <property type="entry name" value="Exo70_N"/>
    <property type="match status" value="1"/>
</dbReference>
<gene>
    <name evidence="5" type="ORF">RJ640_008397</name>
</gene>
<dbReference type="EMBL" id="JAVXUO010001744">
    <property type="protein sequence ID" value="KAK2979513.1"/>
    <property type="molecule type" value="Genomic_DNA"/>
</dbReference>
<dbReference type="InterPro" id="IPR046364">
    <property type="entry name" value="Exo70_C"/>
</dbReference>
<dbReference type="GO" id="GO:0015031">
    <property type="term" value="P:protein transport"/>
    <property type="evidence" value="ECO:0007669"/>
    <property type="project" value="UniProtKB-KW"/>
</dbReference>
<name>A0AA88UE57_9ASTE</name>
<keyword evidence="6" id="KW-1185">Reference proteome</keyword>